<accession>A0A1A8M2Y1</accession>
<dbReference type="InterPro" id="IPR006578">
    <property type="entry name" value="MADF-dom"/>
</dbReference>
<evidence type="ECO:0000259" key="2">
    <source>
        <dbReference type="PROSITE" id="PS51029"/>
    </source>
</evidence>
<dbReference type="PROSITE" id="PS51029">
    <property type="entry name" value="MADF"/>
    <property type="match status" value="1"/>
</dbReference>
<protein>
    <recommendedName>
        <fullName evidence="2">MADF domain-containing protein</fullName>
    </recommendedName>
</protein>
<evidence type="ECO:0000256" key="1">
    <source>
        <dbReference type="SAM" id="MobiDB-lite"/>
    </source>
</evidence>
<feature type="compositionally biased region" description="Pro residues" evidence="1">
    <location>
        <begin position="122"/>
        <end position="132"/>
    </location>
</feature>
<dbReference type="Pfam" id="PF10545">
    <property type="entry name" value="MADF_DNA_bdg"/>
    <property type="match status" value="1"/>
</dbReference>
<gene>
    <name evidence="3" type="primary">Nfu_g_1_013060</name>
</gene>
<dbReference type="EMBL" id="HAEF01010570">
    <property type="protein sequence ID" value="SBR50634.1"/>
    <property type="molecule type" value="Transcribed_RNA"/>
</dbReference>
<reference evidence="3" key="1">
    <citation type="submission" date="2016-05" db="EMBL/GenBank/DDBJ databases">
        <authorList>
            <person name="Lavstsen T."/>
            <person name="Jespersen J.S."/>
        </authorList>
    </citation>
    <scope>NUCLEOTIDE SEQUENCE</scope>
    <source>
        <tissue evidence="3">Brain</tissue>
    </source>
</reference>
<evidence type="ECO:0000313" key="3">
    <source>
        <dbReference type="EMBL" id="SBR50634.1"/>
    </source>
</evidence>
<sequence length="221" mass="25399">MSESFEEKLIDQVRNYPHLYDVSLPLHSDKYACQNSWREISDNLQSDAETCKIKWKQVRDRCQGSKEDDGETEWGRCRRRVLSSIVRRLGWLSSFINHRSTETNFPQSRPMCNEETTTPSPGSTPEPDPSPDPSTSSQTTSGPSTSSRTPTAPRRKKRPQELDPVDAALLQRLAEVREEARAGHNIYTTFGSYMGMFLQQLDLHNAQRLMKEVKQLMQCYE</sequence>
<proteinExistence type="predicted"/>
<dbReference type="InterPro" id="IPR039353">
    <property type="entry name" value="TF_Adf1"/>
</dbReference>
<dbReference type="PANTHER" id="PTHR12243">
    <property type="entry name" value="MADF DOMAIN TRANSCRIPTION FACTOR"/>
    <property type="match status" value="1"/>
</dbReference>
<dbReference type="AlphaFoldDB" id="A0A1A8M2Y1"/>
<feature type="domain" description="MADF" evidence="2">
    <location>
        <begin position="8"/>
        <end position="97"/>
    </location>
</feature>
<dbReference type="PANTHER" id="PTHR12243:SF67">
    <property type="entry name" value="COREPRESSOR OF PANGOLIN, ISOFORM A-RELATED"/>
    <property type="match status" value="1"/>
</dbReference>
<reference evidence="3" key="2">
    <citation type="submission" date="2016-06" db="EMBL/GenBank/DDBJ databases">
        <title>The genome of a short-lived fish provides insights into sex chromosome evolution and the genetic control of aging.</title>
        <authorList>
            <person name="Reichwald K."/>
            <person name="Felder M."/>
            <person name="Petzold A."/>
            <person name="Koch P."/>
            <person name="Groth M."/>
            <person name="Platzer M."/>
        </authorList>
    </citation>
    <scope>NUCLEOTIDE SEQUENCE</scope>
    <source>
        <tissue evidence="3">Brain</tissue>
    </source>
</reference>
<feature type="region of interest" description="Disordered" evidence="1">
    <location>
        <begin position="102"/>
        <end position="165"/>
    </location>
</feature>
<name>A0A1A8M2Y1_9TELE</name>
<feature type="compositionally biased region" description="Low complexity" evidence="1">
    <location>
        <begin position="133"/>
        <end position="152"/>
    </location>
</feature>
<organism evidence="3">
    <name type="scientific">Nothobranchius pienaari</name>
    <dbReference type="NCBI Taxonomy" id="704102"/>
    <lineage>
        <taxon>Eukaryota</taxon>
        <taxon>Metazoa</taxon>
        <taxon>Chordata</taxon>
        <taxon>Craniata</taxon>
        <taxon>Vertebrata</taxon>
        <taxon>Euteleostomi</taxon>
        <taxon>Actinopterygii</taxon>
        <taxon>Neopterygii</taxon>
        <taxon>Teleostei</taxon>
        <taxon>Neoteleostei</taxon>
        <taxon>Acanthomorphata</taxon>
        <taxon>Ovalentaria</taxon>
        <taxon>Atherinomorphae</taxon>
        <taxon>Cyprinodontiformes</taxon>
        <taxon>Nothobranchiidae</taxon>
        <taxon>Nothobranchius</taxon>
    </lineage>
</organism>
<dbReference type="SMART" id="SM00595">
    <property type="entry name" value="MADF"/>
    <property type="match status" value="1"/>
</dbReference>